<feature type="domain" description="LTD" evidence="2">
    <location>
        <begin position="337"/>
        <end position="450"/>
    </location>
</feature>
<feature type="region of interest" description="Disordered" evidence="1">
    <location>
        <begin position="485"/>
        <end position="504"/>
    </location>
</feature>
<dbReference type="NCBIfam" id="NF033681">
    <property type="entry name" value="ExeM_NucH_DNase"/>
    <property type="match status" value="1"/>
</dbReference>
<dbReference type="STRING" id="395493.BegalDRAFT_0198"/>
<dbReference type="InterPro" id="IPR044060">
    <property type="entry name" value="Bacterial_rp_domain"/>
</dbReference>
<dbReference type="Gene3D" id="3.60.10.10">
    <property type="entry name" value="Endonuclease/exonuclease/phosphatase"/>
    <property type="match status" value="1"/>
</dbReference>
<dbReference type="InterPro" id="IPR001322">
    <property type="entry name" value="Lamin_tail_dom"/>
</dbReference>
<dbReference type="EMBL" id="JH600070">
    <property type="protein sequence ID" value="EIJ41121.1"/>
    <property type="molecule type" value="Genomic_DNA"/>
</dbReference>
<dbReference type="InterPro" id="IPR022060">
    <property type="entry name" value="DUF3616"/>
</dbReference>
<dbReference type="HOGENOM" id="CLU_230332_0_0_6"/>
<reference evidence="3 4" key="1">
    <citation type="submission" date="2011-11" db="EMBL/GenBank/DDBJ databases">
        <title>Improved High-Quality Draft sequence of Beggiatoa alba B18lD.</title>
        <authorList>
            <consortium name="US DOE Joint Genome Institute"/>
            <person name="Lucas S."/>
            <person name="Han J."/>
            <person name="Lapidus A."/>
            <person name="Cheng J.-F."/>
            <person name="Goodwin L."/>
            <person name="Pitluck S."/>
            <person name="Peters L."/>
            <person name="Mikhailova N."/>
            <person name="Held B."/>
            <person name="Detter J.C."/>
            <person name="Han C."/>
            <person name="Tapia R."/>
            <person name="Land M."/>
            <person name="Hauser L."/>
            <person name="Kyrpides N."/>
            <person name="Ivanova N."/>
            <person name="Pagani I."/>
            <person name="Samuel K."/>
            <person name="Teske A."/>
            <person name="Mueller J."/>
            <person name="Woyke T."/>
        </authorList>
    </citation>
    <scope>NUCLEOTIDE SEQUENCE [LARGE SCALE GENOMIC DNA]</scope>
    <source>
        <strain evidence="3 4">B18LD</strain>
    </source>
</reference>
<dbReference type="SUPFAM" id="SSF56219">
    <property type="entry name" value="DNase I-like"/>
    <property type="match status" value="1"/>
</dbReference>
<proteinExistence type="predicted"/>
<evidence type="ECO:0000259" key="2">
    <source>
        <dbReference type="PROSITE" id="PS51841"/>
    </source>
</evidence>
<evidence type="ECO:0000313" key="4">
    <source>
        <dbReference type="Proteomes" id="UP000005744"/>
    </source>
</evidence>
<dbReference type="CDD" id="cd04486">
    <property type="entry name" value="YhcR_OBF_like"/>
    <property type="match status" value="1"/>
</dbReference>
<dbReference type="Proteomes" id="UP000005744">
    <property type="component" value="Unassembled WGS sequence"/>
</dbReference>
<protein>
    <submittedName>
        <fullName evidence="3">Putative extracellular nuclease</fullName>
    </submittedName>
</protein>
<dbReference type="RefSeq" id="WP_002682750.1">
    <property type="nucleotide sequence ID" value="NZ_JH600070.1"/>
</dbReference>
<name>I3CBX8_9GAMM</name>
<dbReference type="Pfam" id="PF18998">
    <property type="entry name" value="Flg_new_2"/>
    <property type="match status" value="4"/>
</dbReference>
<dbReference type="PANTHER" id="PTHR42834">
    <property type="entry name" value="ENDONUCLEASE/EXONUCLEASE/PHOSPHATASE FAMILY PROTEIN (AFU_ORTHOLOGUE AFUA_3G09210)"/>
    <property type="match status" value="1"/>
</dbReference>
<dbReference type="InterPro" id="IPR036691">
    <property type="entry name" value="Endo/exonu/phosph_ase_sf"/>
</dbReference>
<dbReference type="InterPro" id="IPR038081">
    <property type="entry name" value="CalX-like_sf"/>
</dbReference>
<dbReference type="SUPFAM" id="SSF141072">
    <property type="entry name" value="CalX-like"/>
    <property type="match status" value="1"/>
</dbReference>
<organism evidence="3 4">
    <name type="scientific">Beggiatoa alba B18LD</name>
    <dbReference type="NCBI Taxonomy" id="395493"/>
    <lineage>
        <taxon>Bacteria</taxon>
        <taxon>Pseudomonadati</taxon>
        <taxon>Pseudomonadota</taxon>
        <taxon>Gammaproteobacteria</taxon>
        <taxon>Thiotrichales</taxon>
        <taxon>Thiotrichaceae</taxon>
        <taxon>Beggiatoa</taxon>
    </lineage>
</organism>
<dbReference type="Pfam" id="PF00932">
    <property type="entry name" value="LTD"/>
    <property type="match status" value="1"/>
</dbReference>
<dbReference type="CDD" id="cd10283">
    <property type="entry name" value="MnuA_DNase1-like"/>
    <property type="match status" value="1"/>
</dbReference>
<sequence length="2283" mass="239500">MLQKLTIWRFLFFLWGFIPLSSQATLTAGDIAIIGFNTNTSPDNLAILFLTDVPAGEIFFIVDNEVTTADGTTFADYNEAEYTFTAISAIAKGTVIVLGFGSGQDVSNATYSYASSGGTPGLGNGEEIYIYQTSTNVYNTGTSTFIFGISQGGNTGLRPSGLIDNQTWIDFGSDRAYQYKPTGAVYSGDKNALLTAIGNTSNYNASTSSITLNNSDYSFSIGSSLPTVTLSLSASTGDETTATVITLTATASSAVSGDQTLDISVTGTGVTASDYTLSSATMTILSGQTTGTVTFTIVDDTDVEGTETATLTLSNPSAGISLGSPVSQAVTITDNDSTGIMRITEYMRGGGNGEFIEFTNVGTAAIDMTGWSFDDSSQVAGSFSLSAFGTVAAGESVILTESAEATFRSAWNLCAGVKIIGGLTQNLGGSDEINLYDSSNVLVDRLTYINTLFDANTTSAYVTNAGVGANDQSLWTLSVISDGENSYASSGGDKGSPSTSTRATVSYDPCPATPANAPTITLDTATTSNYLDANASSLTSPFTATGTVGTTDSTDPMRTLGLNFTIADLDTPIANVTVSAVSSNTSVVPNANMTLTGSGTTAVSLKIQAAAVGYADITLTADDGTYQTTFIIQYAASSAGMSTSRYHSGKADASTAIALDSNYMLVADDEDQTIRLYDRQNSGLPLNSFDFTSSLNLTDLSGGVPREVDIEASTRNGNDIYWLASHSHSSGGSVRPNRYRLIRTALSGSASSSTLAYTSHYEDLRADLISWGDTNSYGFTTSAATGKIPELIDGFNIEGFSLAPDGTTALIGFRAPQVPTSGRVKALIAPINNFTTWASSDFTGSPSLGTPIELDLGGRGIRSLECNSDGCLIIAGASDASGNFKLYRWSGNAGDAPIAMTTNLSSGAITGGGNDGSFESIVALPTGAMTTWAGQTIQLLLDNGDTVYYNDATIAKELSNANQKKFRSEIVTLSEPATIAKIHTIQGTGSSVVDTSSTFIVEGIVTADYQSTTLKGFFIQEEDSDNDADPNTSEGIFVYCNTCPDVVSVGDKVQVTGKASEYFNMSQLSATTAGSSVIVSTGNVLPAITTITLPIANTFASKDAYLEPFEGMRVKIAGTLSVAENYQLGRFNEIVLISGSRPSQYTHLNAPSTTGYATHIDSLDRASIVLDDETDAQNPDPVIYPQGNLSASNTLRSGSTIDNLTGILHWSWGGNSTSSPNTWRIRPITGQSYDFNLATRPSNPPSVGSANIKVASFNLLNYFNTFTNCSLGIGGATSTSNCRGAENSTEFTRQKNKHKQVFVGLDADVIGLMELENDGYGSSSAQQDLLDLINSAGLTGRNYVMIDADAAIGVSNALGTDAIKIGFIYDDNALDLVAGSVKTSSDAIFDRHPLAATFTHTATGEKFTVVVNHLKSKSSAGSLTGDTDQYDGQGMSNATRVAQAQALVTFLNTLTDDSDILVIGDMNAYRMEDPITVIKNAGYTDLLGSSKYSYVYDGQIGYLDHALASSSLVAQITGADDWHINSDEPSILDYNTNYKTAGQISSYYNADAYRASDHDPVLIGLNLVPRYQLNLAVAGSGSVNSSGTPTGESCGTNCLSYLATTTVTLTATPNSGYYLTGWSCTPSFTTGNVLTANTTCTATFTPKPTTPITYYNLTVQTDGTGAGVLSGNSSGSYASGTAISLNATANADSVFTGWTPNTCANPFLLSGNMTCTATFELITPPPQYSLSLATTGTGTGTISGNSAGTYPNGTLITLSALANTDSHFIGWTPASCATAFTLTANTTCTAQFELNPITPPPTGTNYSLSLATTGTGIGTINGNSAGTYPSGTLINLSVTTEAGSQFIGWTPANCANPFTLTANTTCTAQFERLPPATYTLTLTPSPFGTVILSNNVQCPDTCQVTAEMGSMLQLNPVAQTGYQFMNWAGDNTCAHSVTLNSNLHCEPVFLPITPSNNSGSNSPECPIIGDVNTLCNAQNRETTDPLTVLAQGNISNLIVTIAITNHGWLGNLWIKPTGQITGGVLTGYIRNQGTLTDIDFKGGLLQGGILAGTIINSSQVGGIIADVRFMNNATLTGGILQGRIYGNPNAPVILSNVRIKAGSHLSGVILGDNVTLEDDVVIDNNITLPLLENISAYDATGKLLNLIHQFAGGISVNNTAFTAKTSQKLADKVTIRGRIFVAPEHIGQTADIFIYAPYWYADERFIGYFMADSLGQILSWDEKPLNLTPFKAQVILEPVQELTLYTGKFVEIGTLKIVFGYRLTDGTIVLHHDPSTIHVDIQP</sequence>
<dbReference type="eggNOG" id="COG3866">
    <property type="taxonomic scope" value="Bacteria"/>
</dbReference>
<keyword evidence="4" id="KW-1185">Reference proteome</keyword>
<evidence type="ECO:0000313" key="3">
    <source>
        <dbReference type="EMBL" id="EIJ41121.1"/>
    </source>
</evidence>
<dbReference type="PROSITE" id="PS51841">
    <property type="entry name" value="LTD"/>
    <property type="match status" value="1"/>
</dbReference>
<evidence type="ECO:0000256" key="1">
    <source>
        <dbReference type="SAM" id="MobiDB-lite"/>
    </source>
</evidence>
<accession>I3CBX8</accession>
<dbReference type="PANTHER" id="PTHR42834:SF1">
    <property type="entry name" value="ENDONUCLEASE_EXONUCLEASE_PHOSPHATASE FAMILY PROTEIN (AFU_ORTHOLOGUE AFUA_3G09210)"/>
    <property type="match status" value="1"/>
</dbReference>
<dbReference type="Pfam" id="PF12275">
    <property type="entry name" value="DUF3616"/>
    <property type="match status" value="1"/>
</dbReference>
<dbReference type="OrthoDB" id="9800417at2"/>
<gene>
    <name evidence="3" type="ORF">BegalDRAFT_0198</name>
</gene>
<dbReference type="Gene3D" id="2.60.40.2030">
    <property type="match status" value="1"/>
</dbReference>
<dbReference type="eggNOG" id="COG2374">
    <property type="taxonomic scope" value="Bacteria"/>
</dbReference>
<dbReference type="InterPro" id="IPR047971">
    <property type="entry name" value="ExeM-like"/>
</dbReference>